<sequence length="168" mass="18748">MTDDNILATDCSRCAALCCLALAFDKGDDFAFDKNPGEPCRNLSGHQCSIHDRLTAEGFPGCVAYDCLGAGNRVVQEVFAGRSWQKDPQLTRPMMEAFSGMREVHKRIDLLRAAETLPLSGKDDQARRDYLARLEQHRWSGAELNDFEVGLALEIDLWFHGLRGYLPG</sequence>
<dbReference type="Proteomes" id="UP000231702">
    <property type="component" value="Unassembled WGS sequence"/>
</dbReference>
<reference evidence="2 3" key="1">
    <citation type="submission" date="2017-09" db="EMBL/GenBank/DDBJ databases">
        <authorList>
            <person name="Ehlers B."/>
            <person name="Leendertz F.H."/>
        </authorList>
    </citation>
    <scope>NUCLEOTIDE SEQUENCE [LARGE SCALE GENOMIC DNA]</scope>
    <source>
        <strain evidence="2 3">CGMCC 1.12662</strain>
    </source>
</reference>
<dbReference type="EMBL" id="OBEA01000004">
    <property type="protein sequence ID" value="SNY53174.1"/>
    <property type="molecule type" value="Genomic_DNA"/>
</dbReference>
<organism evidence="2 3">
    <name type="scientific">Pseudooceanicola antarcticus</name>
    <dbReference type="NCBI Taxonomy" id="1247613"/>
    <lineage>
        <taxon>Bacteria</taxon>
        <taxon>Pseudomonadati</taxon>
        <taxon>Pseudomonadota</taxon>
        <taxon>Alphaproteobacteria</taxon>
        <taxon>Rhodobacterales</taxon>
        <taxon>Paracoccaceae</taxon>
        <taxon>Pseudooceanicola</taxon>
    </lineage>
</organism>
<dbReference type="Proteomes" id="UP000231655">
    <property type="component" value="Unassembled WGS sequence"/>
</dbReference>
<protein>
    <recommendedName>
        <fullName evidence="5">Pentapeptide repeat-containing protein</fullName>
    </recommendedName>
</protein>
<dbReference type="OrthoDB" id="154708at2"/>
<dbReference type="AlphaFoldDB" id="A0A285IYW2"/>
<keyword evidence="4" id="KW-1185">Reference proteome</keyword>
<evidence type="ECO:0008006" key="5">
    <source>
        <dbReference type="Google" id="ProtNLM"/>
    </source>
</evidence>
<evidence type="ECO:0000313" key="4">
    <source>
        <dbReference type="Proteomes" id="UP000231702"/>
    </source>
</evidence>
<accession>A0A285IYW2</accession>
<name>A0A285IYW2_9RHOB</name>
<reference evidence="1 4" key="2">
    <citation type="journal article" date="2018" name="Int. J. Syst. Evol. Microbiol.">
        <title>Pseudooceanicola lipolyticus sp. nov., a marine alphaproteobacterium, reclassification of Oceanicola flagellatus as Pseudooceanicola flagellatus comb. nov. and emended description of the genus Pseudooceanicola.</title>
        <authorList>
            <person name="Huang M.-M."/>
            <person name="Guo L.-L."/>
            <person name="Wu Y.-H."/>
            <person name="Lai Q.-L."/>
            <person name="Shao Z.-Z."/>
            <person name="Wang C.-S."/>
            <person name="Wu M."/>
            <person name="Xu X.-W."/>
        </authorList>
    </citation>
    <scope>NUCLEOTIDE SEQUENCE [LARGE SCALE GENOMIC DNA]</scope>
    <source>
        <strain evidence="1 4">Ar-45</strain>
    </source>
</reference>
<proteinExistence type="predicted"/>
<evidence type="ECO:0000313" key="1">
    <source>
        <dbReference type="EMBL" id="PJE25706.1"/>
    </source>
</evidence>
<evidence type="ECO:0000313" key="3">
    <source>
        <dbReference type="Proteomes" id="UP000231655"/>
    </source>
</evidence>
<evidence type="ECO:0000313" key="2">
    <source>
        <dbReference type="EMBL" id="SNY53174.1"/>
    </source>
</evidence>
<gene>
    <name evidence="1" type="ORF">CVM39_18525</name>
    <name evidence="2" type="ORF">SAMN06297129_2513</name>
</gene>
<dbReference type="RefSeq" id="WP_097146239.1">
    <property type="nucleotide sequence ID" value="NZ_OBEA01000004.1"/>
</dbReference>
<dbReference type="EMBL" id="PGTD01000023">
    <property type="protein sequence ID" value="PJE25706.1"/>
    <property type="molecule type" value="Genomic_DNA"/>
</dbReference>